<organism evidence="2 3">
    <name type="scientific">Litomosoides sigmodontis</name>
    <name type="common">Filarial nematode worm</name>
    <dbReference type="NCBI Taxonomy" id="42156"/>
    <lineage>
        <taxon>Eukaryota</taxon>
        <taxon>Metazoa</taxon>
        <taxon>Ecdysozoa</taxon>
        <taxon>Nematoda</taxon>
        <taxon>Chromadorea</taxon>
        <taxon>Rhabditida</taxon>
        <taxon>Spirurina</taxon>
        <taxon>Spiruromorpha</taxon>
        <taxon>Filarioidea</taxon>
        <taxon>Onchocercidae</taxon>
        <taxon>Litomosoides</taxon>
    </lineage>
</organism>
<sequence length="114" mass="12662">MKILNNEQEHLSALHIKESNNSALQEITKRLATGENKTGTHKRNLQASNAIRNALLSSDKNETRLARTKNGQREPLIANDKETISDTPTHILGSRATTADTQNMQPLERIPLIA</sequence>
<keyword evidence="3" id="KW-1185">Reference proteome</keyword>
<evidence type="ECO:0000313" key="3">
    <source>
        <dbReference type="Proteomes" id="UP000277928"/>
    </source>
</evidence>
<feature type="region of interest" description="Disordered" evidence="1">
    <location>
        <begin position="32"/>
        <end position="79"/>
    </location>
</feature>
<protein>
    <submittedName>
        <fullName evidence="2">Uncharacterized protein</fullName>
    </submittedName>
</protein>
<accession>A0A3P6UQC0</accession>
<proteinExistence type="predicted"/>
<dbReference type="Proteomes" id="UP000277928">
    <property type="component" value="Unassembled WGS sequence"/>
</dbReference>
<evidence type="ECO:0000313" key="2">
    <source>
        <dbReference type="EMBL" id="VDK79601.1"/>
    </source>
</evidence>
<evidence type="ECO:0000256" key="1">
    <source>
        <dbReference type="SAM" id="MobiDB-lite"/>
    </source>
</evidence>
<reference evidence="2 3" key="1">
    <citation type="submission" date="2018-08" db="EMBL/GenBank/DDBJ databases">
        <authorList>
            <person name="Laetsch R D."/>
            <person name="Stevens L."/>
            <person name="Kumar S."/>
            <person name="Blaxter L. M."/>
        </authorList>
    </citation>
    <scope>NUCLEOTIDE SEQUENCE [LARGE SCALE GENOMIC DNA]</scope>
</reference>
<dbReference type="OrthoDB" id="5960253at2759"/>
<gene>
    <name evidence="2" type="ORF">NLS_LOCUS4582</name>
</gene>
<dbReference type="EMBL" id="UYRX01000300">
    <property type="protein sequence ID" value="VDK79601.1"/>
    <property type="molecule type" value="Genomic_DNA"/>
</dbReference>
<dbReference type="AlphaFoldDB" id="A0A3P6UQC0"/>
<name>A0A3P6UQC0_LITSI</name>
<feature type="compositionally biased region" description="Polar residues" evidence="1">
    <location>
        <begin position="45"/>
        <end position="58"/>
    </location>
</feature>